<dbReference type="PANTHER" id="PTHR24222:SF63">
    <property type="entry name" value="ATP BINDING CASSETTE SUBFAMILY B"/>
    <property type="match status" value="1"/>
</dbReference>
<keyword evidence="6" id="KW-1185">Reference proteome</keyword>
<evidence type="ECO:0000313" key="6">
    <source>
        <dbReference type="Proteomes" id="UP001374535"/>
    </source>
</evidence>
<dbReference type="EMBL" id="CP144691">
    <property type="protein sequence ID" value="WVY94726.1"/>
    <property type="molecule type" value="Genomic_DNA"/>
</dbReference>
<proteinExistence type="predicted"/>
<comment type="subcellular location">
    <subcellularLocation>
        <location evidence="1">Membrane</location>
        <topology evidence="1">Multi-pass membrane protein</topology>
    </subcellularLocation>
</comment>
<dbReference type="InterPro" id="IPR039421">
    <property type="entry name" value="Type_1_exporter"/>
</dbReference>
<dbReference type="GO" id="GO:0005524">
    <property type="term" value="F:ATP binding"/>
    <property type="evidence" value="ECO:0007669"/>
    <property type="project" value="InterPro"/>
</dbReference>
<evidence type="ECO:0000313" key="5">
    <source>
        <dbReference type="EMBL" id="WVY94726.1"/>
    </source>
</evidence>
<gene>
    <name evidence="5" type="ORF">V8G54_033814</name>
</gene>
<dbReference type="Proteomes" id="UP001374535">
    <property type="component" value="Chromosome 10"/>
</dbReference>
<sequence>MWQDSILKPSSSAPELLGRVERQDIAFFDTEARTAEVIGRMSADTTLIQDSIGEKDVDGACCRLLRLHEGDKEAKFLIPINEVNHLLSCSAVSARLSTDSSTVKSLAGDTLTLIVQNLSTVMVKREGATQMANDAINNGRVQEEMSRARKTSGSVLGLLNQKPYAPSLYDVSFDLVLTTKFEQESTFPILLPSPQTPIKPKIMQLQYLTFLILHLPLTPAAMKTIDHKLVEVAKNGLVGQEPIVFNESIRASVAYDKERIALPCCRENVQAAKASNARTPIVLDVAESKNAVQEI</sequence>
<dbReference type="GO" id="GO:0005886">
    <property type="term" value="C:plasma membrane"/>
    <property type="evidence" value="ECO:0007669"/>
    <property type="project" value="TreeGrafter"/>
</dbReference>
<name>A0AAQ3MNZ2_VIGMU</name>
<evidence type="ECO:0000256" key="4">
    <source>
        <dbReference type="ARBA" id="ARBA00023136"/>
    </source>
</evidence>
<dbReference type="PANTHER" id="PTHR24222">
    <property type="entry name" value="ABC TRANSPORTER B FAMILY"/>
    <property type="match status" value="1"/>
</dbReference>
<keyword evidence="3" id="KW-1133">Transmembrane helix</keyword>
<dbReference type="AlphaFoldDB" id="A0AAQ3MNZ2"/>
<keyword evidence="4" id="KW-0472">Membrane</keyword>
<evidence type="ECO:0000256" key="1">
    <source>
        <dbReference type="ARBA" id="ARBA00004141"/>
    </source>
</evidence>
<organism evidence="5 6">
    <name type="scientific">Vigna mungo</name>
    <name type="common">Black gram</name>
    <name type="synonym">Phaseolus mungo</name>
    <dbReference type="NCBI Taxonomy" id="3915"/>
    <lineage>
        <taxon>Eukaryota</taxon>
        <taxon>Viridiplantae</taxon>
        <taxon>Streptophyta</taxon>
        <taxon>Embryophyta</taxon>
        <taxon>Tracheophyta</taxon>
        <taxon>Spermatophyta</taxon>
        <taxon>Magnoliopsida</taxon>
        <taxon>eudicotyledons</taxon>
        <taxon>Gunneridae</taxon>
        <taxon>Pentapetalae</taxon>
        <taxon>rosids</taxon>
        <taxon>fabids</taxon>
        <taxon>Fabales</taxon>
        <taxon>Fabaceae</taxon>
        <taxon>Papilionoideae</taxon>
        <taxon>50 kb inversion clade</taxon>
        <taxon>NPAAA clade</taxon>
        <taxon>indigoferoid/millettioid clade</taxon>
        <taxon>Phaseoleae</taxon>
        <taxon>Vigna</taxon>
    </lineage>
</organism>
<keyword evidence="2" id="KW-0812">Transmembrane</keyword>
<dbReference type="InterPro" id="IPR036640">
    <property type="entry name" value="ABC1_TM_sf"/>
</dbReference>
<dbReference type="Gene3D" id="1.20.1560.10">
    <property type="entry name" value="ABC transporter type 1, transmembrane domain"/>
    <property type="match status" value="1"/>
</dbReference>
<evidence type="ECO:0000256" key="2">
    <source>
        <dbReference type="ARBA" id="ARBA00022692"/>
    </source>
</evidence>
<evidence type="ECO:0000256" key="3">
    <source>
        <dbReference type="ARBA" id="ARBA00022989"/>
    </source>
</evidence>
<dbReference type="GO" id="GO:0042626">
    <property type="term" value="F:ATPase-coupled transmembrane transporter activity"/>
    <property type="evidence" value="ECO:0007669"/>
    <property type="project" value="TreeGrafter"/>
</dbReference>
<protein>
    <submittedName>
        <fullName evidence="5">Uncharacterized protein</fullName>
    </submittedName>
</protein>
<reference evidence="5 6" key="1">
    <citation type="journal article" date="2023" name="Life. Sci Alliance">
        <title>Evolutionary insights into 3D genome organization and epigenetic landscape of Vigna mungo.</title>
        <authorList>
            <person name="Junaid A."/>
            <person name="Singh B."/>
            <person name="Bhatia S."/>
        </authorList>
    </citation>
    <scope>NUCLEOTIDE SEQUENCE [LARGE SCALE GENOMIC DNA]</scope>
    <source>
        <strain evidence="5">Urdbean</strain>
    </source>
</reference>
<accession>A0AAQ3MNZ2</accession>